<dbReference type="PIRSF" id="PIRSF018297">
    <property type="entry name" value="Doc"/>
    <property type="match status" value="1"/>
</dbReference>
<dbReference type="Gene3D" id="1.20.120.1870">
    <property type="entry name" value="Fic/DOC protein, Fido domain"/>
    <property type="match status" value="1"/>
</dbReference>
<dbReference type="RefSeq" id="WP_062331185.1">
    <property type="nucleotide sequence ID" value="NZ_CBCRZU010000018.1"/>
</dbReference>
<gene>
    <name evidence="2" type="ORF">NCTC10465_00902</name>
</gene>
<evidence type="ECO:0000259" key="1">
    <source>
        <dbReference type="PROSITE" id="PS51459"/>
    </source>
</evidence>
<dbReference type="PANTHER" id="PTHR39426:SF1">
    <property type="entry name" value="HOMOLOGY TO DEATH-ON-CURING PROTEIN OF PHAGE P1"/>
    <property type="match status" value="1"/>
</dbReference>
<dbReference type="InterPro" id="IPR053737">
    <property type="entry name" value="Type_II_TA_Toxin"/>
</dbReference>
<dbReference type="GO" id="GO:0016301">
    <property type="term" value="F:kinase activity"/>
    <property type="evidence" value="ECO:0007669"/>
    <property type="project" value="InterPro"/>
</dbReference>
<dbReference type="PANTHER" id="PTHR39426">
    <property type="entry name" value="HOMOLOGY TO DEATH-ON-CURING PROTEIN OF PHAGE P1"/>
    <property type="match status" value="1"/>
</dbReference>
<dbReference type="EMBL" id="UGPY01000001">
    <property type="protein sequence ID" value="STY97127.1"/>
    <property type="molecule type" value="Genomic_DNA"/>
</dbReference>
<name>A0A378QD31_FAUOS</name>
<keyword evidence="3" id="KW-1185">Reference proteome</keyword>
<dbReference type="Proteomes" id="UP000255230">
    <property type="component" value="Unassembled WGS sequence"/>
</dbReference>
<accession>A0A378QD31</accession>
<dbReference type="KEGG" id="mos:AXE82_02830"/>
<reference evidence="2 3" key="1">
    <citation type="submission" date="2018-06" db="EMBL/GenBank/DDBJ databases">
        <authorList>
            <consortium name="Pathogen Informatics"/>
            <person name="Doyle S."/>
        </authorList>
    </citation>
    <scope>NUCLEOTIDE SEQUENCE [LARGE SCALE GENOMIC DNA]</scope>
    <source>
        <strain evidence="2 3">NCTC10465</strain>
    </source>
</reference>
<feature type="domain" description="Fido" evidence="1">
    <location>
        <begin position="2"/>
        <end position="118"/>
    </location>
</feature>
<dbReference type="Pfam" id="PF02661">
    <property type="entry name" value="Fic"/>
    <property type="match status" value="1"/>
</dbReference>
<dbReference type="InterPro" id="IPR003812">
    <property type="entry name" value="Fido"/>
</dbReference>
<dbReference type="InterPro" id="IPR006440">
    <property type="entry name" value="Doc"/>
</dbReference>
<evidence type="ECO:0000313" key="3">
    <source>
        <dbReference type="Proteomes" id="UP000255230"/>
    </source>
</evidence>
<sequence length="122" mass="13340">MIDVDFVIAIHDEILAQEKGLKGYTNHQALASSLERIDNQMLYDPLGNIFEIASFYAVAIAKAHAFADGNKRTAMVVMLSYLAIQGVDIQADNGLDDVMVAVASGEIGREQLAQILMENIQE</sequence>
<evidence type="ECO:0000313" key="2">
    <source>
        <dbReference type="EMBL" id="STY97127.1"/>
    </source>
</evidence>
<proteinExistence type="predicted"/>
<dbReference type="SUPFAM" id="SSF140931">
    <property type="entry name" value="Fic-like"/>
    <property type="match status" value="1"/>
</dbReference>
<dbReference type="NCBIfam" id="TIGR01550">
    <property type="entry name" value="DOC_P1"/>
    <property type="match status" value="1"/>
</dbReference>
<dbReference type="PROSITE" id="PS51459">
    <property type="entry name" value="FIDO"/>
    <property type="match status" value="1"/>
</dbReference>
<organism evidence="2 3">
    <name type="scientific">Faucicola osloensis</name>
    <name type="common">Moraxella osloensis</name>
    <dbReference type="NCBI Taxonomy" id="34062"/>
    <lineage>
        <taxon>Bacteria</taxon>
        <taxon>Pseudomonadati</taxon>
        <taxon>Pseudomonadota</taxon>
        <taxon>Gammaproteobacteria</taxon>
        <taxon>Moraxellales</taxon>
        <taxon>Moraxellaceae</taxon>
        <taxon>Faucicola</taxon>
    </lineage>
</organism>
<protein>
    <submittedName>
        <fullName evidence="2">Death-on-curing family protein</fullName>
    </submittedName>
</protein>
<dbReference type="GeneID" id="35777884"/>
<dbReference type="AlphaFoldDB" id="A0A378QD31"/>
<dbReference type="InterPro" id="IPR036597">
    <property type="entry name" value="Fido-like_dom_sf"/>
</dbReference>